<keyword evidence="5 9" id="KW-0812">Transmembrane</keyword>
<keyword evidence="7 9" id="KW-0472">Membrane</keyword>
<feature type="transmembrane region" description="Helical" evidence="9">
    <location>
        <begin position="129"/>
        <end position="148"/>
    </location>
</feature>
<keyword evidence="2 9" id="KW-0813">Transport</keyword>
<evidence type="ECO:0000256" key="3">
    <source>
        <dbReference type="ARBA" id="ARBA00022475"/>
    </source>
</evidence>
<comment type="caution">
    <text evidence="11">The sequence shown here is derived from an EMBL/GenBank/DDBJ whole genome shotgun (WGS) entry which is preliminary data.</text>
</comment>
<feature type="transmembrane region" description="Helical" evidence="9">
    <location>
        <begin position="86"/>
        <end position="109"/>
    </location>
</feature>
<gene>
    <name evidence="11" type="ORF">V3328_03820</name>
</gene>
<evidence type="ECO:0000256" key="5">
    <source>
        <dbReference type="ARBA" id="ARBA00022692"/>
    </source>
</evidence>
<dbReference type="GO" id="GO:0022857">
    <property type="term" value="F:transmembrane transporter activity"/>
    <property type="evidence" value="ECO:0007669"/>
    <property type="project" value="UniProtKB-UniRule"/>
</dbReference>
<dbReference type="PANTHER" id="PTHR35011">
    <property type="entry name" value="2,3-DIKETO-L-GULONATE TRAP TRANSPORTER SMALL PERMEASE PROTEIN YIAM"/>
    <property type="match status" value="1"/>
</dbReference>
<evidence type="ECO:0000256" key="7">
    <source>
        <dbReference type="ARBA" id="ARBA00023136"/>
    </source>
</evidence>
<dbReference type="InterPro" id="IPR007387">
    <property type="entry name" value="TRAP_DctQ"/>
</dbReference>
<evidence type="ECO:0000256" key="2">
    <source>
        <dbReference type="ARBA" id="ARBA00022448"/>
    </source>
</evidence>
<proteinExistence type="inferred from homology"/>
<comment type="subunit">
    <text evidence="9">The complex comprises the extracytoplasmic solute receptor protein and the two transmembrane proteins.</text>
</comment>
<dbReference type="AlphaFoldDB" id="A0AAW9RAZ9"/>
<comment type="function">
    <text evidence="9">Part of the tripartite ATP-independent periplasmic (TRAP) transport system.</text>
</comment>
<keyword evidence="6 9" id="KW-1133">Transmembrane helix</keyword>
<sequence>MFGRLLDRLSVVLLWVSVVALALVLVLINVEVVSRYFLNRSTLIADEYSGYAFAWILMCGFLYAHRHGSFLNVSVVTSALSQRPAAAFRAFGAALGVILCVVAGYGTWFTLSLSVRFSATSAFASETPLAIPQVALPLGFALLGFSFLEEFLSSLMAATSGNPADEGPR</sequence>
<feature type="transmembrane region" description="Helical" evidence="9">
    <location>
        <begin position="48"/>
        <end position="65"/>
    </location>
</feature>
<accession>A0AAW9RAZ9</accession>
<feature type="transmembrane region" description="Helical" evidence="9">
    <location>
        <begin position="12"/>
        <end position="28"/>
    </location>
</feature>
<comment type="subcellular location">
    <subcellularLocation>
        <location evidence="1 9">Cell inner membrane</location>
        <topology evidence="1 9">Multi-pass membrane protein</topology>
    </subcellularLocation>
</comment>
<dbReference type="EMBL" id="JAZHOF010000002">
    <property type="protein sequence ID" value="MEJ8570584.1"/>
    <property type="molecule type" value="Genomic_DNA"/>
</dbReference>
<keyword evidence="4 9" id="KW-0997">Cell inner membrane</keyword>
<reference evidence="11 12" key="1">
    <citation type="submission" date="2024-02" db="EMBL/GenBank/DDBJ databases">
        <title>Genome analysis and characterization of Microbaculum marinisediminis sp. nov., isolated from marine sediment.</title>
        <authorList>
            <person name="Du Z.-J."/>
            <person name="Ye Y.-Q."/>
            <person name="Zhang Z.-R."/>
            <person name="Yuan S.-M."/>
            <person name="Zhang X.-Y."/>
        </authorList>
    </citation>
    <scope>NUCLEOTIDE SEQUENCE [LARGE SCALE GENOMIC DNA]</scope>
    <source>
        <strain evidence="11 12">SDUM1044001</strain>
    </source>
</reference>
<evidence type="ECO:0000313" key="11">
    <source>
        <dbReference type="EMBL" id="MEJ8570584.1"/>
    </source>
</evidence>
<evidence type="ECO:0000256" key="8">
    <source>
        <dbReference type="ARBA" id="ARBA00038436"/>
    </source>
</evidence>
<feature type="domain" description="Tripartite ATP-independent periplasmic transporters DctQ component" evidence="10">
    <location>
        <begin position="25"/>
        <end position="154"/>
    </location>
</feature>
<evidence type="ECO:0000256" key="4">
    <source>
        <dbReference type="ARBA" id="ARBA00022519"/>
    </source>
</evidence>
<dbReference type="GO" id="GO:0005886">
    <property type="term" value="C:plasma membrane"/>
    <property type="evidence" value="ECO:0007669"/>
    <property type="project" value="UniProtKB-SubCell"/>
</dbReference>
<evidence type="ECO:0000256" key="1">
    <source>
        <dbReference type="ARBA" id="ARBA00004429"/>
    </source>
</evidence>
<name>A0AAW9RAZ9_9HYPH</name>
<dbReference type="Pfam" id="PF04290">
    <property type="entry name" value="DctQ"/>
    <property type="match status" value="1"/>
</dbReference>
<evidence type="ECO:0000256" key="9">
    <source>
        <dbReference type="RuleBase" id="RU369079"/>
    </source>
</evidence>
<dbReference type="InterPro" id="IPR055348">
    <property type="entry name" value="DctQ"/>
</dbReference>
<organism evidence="11 12">
    <name type="scientific">Microbaculum marinum</name>
    <dbReference type="NCBI Taxonomy" id="1764581"/>
    <lineage>
        <taxon>Bacteria</taxon>
        <taxon>Pseudomonadati</taxon>
        <taxon>Pseudomonadota</taxon>
        <taxon>Alphaproteobacteria</taxon>
        <taxon>Hyphomicrobiales</taxon>
        <taxon>Tepidamorphaceae</taxon>
        <taxon>Microbaculum</taxon>
    </lineage>
</organism>
<keyword evidence="12" id="KW-1185">Reference proteome</keyword>
<dbReference type="Proteomes" id="UP001378188">
    <property type="component" value="Unassembled WGS sequence"/>
</dbReference>
<comment type="similarity">
    <text evidence="8 9">Belongs to the TRAP transporter small permease family.</text>
</comment>
<keyword evidence="3" id="KW-1003">Cell membrane</keyword>
<dbReference type="RefSeq" id="WP_340328331.1">
    <property type="nucleotide sequence ID" value="NZ_JAZHOF010000002.1"/>
</dbReference>
<evidence type="ECO:0000313" key="12">
    <source>
        <dbReference type="Proteomes" id="UP001378188"/>
    </source>
</evidence>
<protein>
    <recommendedName>
        <fullName evidence="9">TRAP transporter small permease protein</fullName>
    </recommendedName>
</protein>
<evidence type="ECO:0000256" key="6">
    <source>
        <dbReference type="ARBA" id="ARBA00022989"/>
    </source>
</evidence>
<evidence type="ECO:0000259" key="10">
    <source>
        <dbReference type="Pfam" id="PF04290"/>
    </source>
</evidence>